<organism evidence="14 15">
    <name type="scientific">Pythium insidiosum</name>
    <name type="common">Pythiosis disease agent</name>
    <dbReference type="NCBI Taxonomy" id="114742"/>
    <lineage>
        <taxon>Eukaryota</taxon>
        <taxon>Sar</taxon>
        <taxon>Stramenopiles</taxon>
        <taxon>Oomycota</taxon>
        <taxon>Peronosporomycetes</taxon>
        <taxon>Pythiales</taxon>
        <taxon>Pythiaceae</taxon>
        <taxon>Pythium</taxon>
    </lineage>
</organism>
<dbReference type="AlphaFoldDB" id="A0AAD5Q4A3"/>
<dbReference type="GO" id="GO:0030126">
    <property type="term" value="C:COPI vesicle coat"/>
    <property type="evidence" value="ECO:0007669"/>
    <property type="project" value="UniProtKB-UniRule"/>
</dbReference>
<reference evidence="14" key="1">
    <citation type="submission" date="2021-12" db="EMBL/GenBank/DDBJ databases">
        <title>Prjna785345.</title>
        <authorList>
            <person name="Rujirawat T."/>
            <person name="Krajaejun T."/>
        </authorList>
    </citation>
    <scope>NUCLEOTIDE SEQUENCE</scope>
    <source>
        <strain evidence="14">Pi057C3</strain>
    </source>
</reference>
<dbReference type="SUPFAM" id="SSF64356">
    <property type="entry name" value="SNARE-like"/>
    <property type="match status" value="1"/>
</dbReference>
<evidence type="ECO:0000256" key="10">
    <source>
        <dbReference type="ARBA" id="ARBA00023329"/>
    </source>
</evidence>
<evidence type="ECO:0000256" key="6">
    <source>
        <dbReference type="ARBA" id="ARBA00022892"/>
    </source>
</evidence>
<keyword evidence="10 12" id="KW-0968">Cytoplasmic vesicle</keyword>
<dbReference type="GO" id="GO:0006891">
    <property type="term" value="P:intra-Golgi vesicle-mediated transport"/>
    <property type="evidence" value="ECO:0007669"/>
    <property type="project" value="TreeGrafter"/>
</dbReference>
<evidence type="ECO:0000256" key="4">
    <source>
        <dbReference type="ARBA" id="ARBA00022448"/>
    </source>
</evidence>
<keyword evidence="8 12" id="KW-0333">Golgi apparatus</keyword>
<feature type="domain" description="AP complex mu/sigma subunit" evidence="13">
    <location>
        <begin position="1"/>
        <end position="163"/>
    </location>
</feature>
<accession>A0AAD5Q4A3</accession>
<dbReference type="Pfam" id="PF01217">
    <property type="entry name" value="Clat_adaptor_s"/>
    <property type="match status" value="1"/>
</dbReference>
<evidence type="ECO:0000256" key="1">
    <source>
        <dbReference type="ARBA" id="ARBA00004255"/>
    </source>
</evidence>
<evidence type="ECO:0000256" key="9">
    <source>
        <dbReference type="ARBA" id="ARBA00023136"/>
    </source>
</evidence>
<dbReference type="InterPro" id="IPR011012">
    <property type="entry name" value="Longin-like_dom_sf"/>
</dbReference>
<evidence type="ECO:0000256" key="3">
    <source>
        <dbReference type="ARBA" id="ARBA00011775"/>
    </source>
</evidence>
<keyword evidence="6 12" id="KW-0931">ER-Golgi transport</keyword>
<name>A0AAD5Q4A3_PYTIN</name>
<evidence type="ECO:0000256" key="12">
    <source>
        <dbReference type="RuleBase" id="RU366053"/>
    </source>
</evidence>
<dbReference type="CDD" id="cd14829">
    <property type="entry name" value="Zeta-COP"/>
    <property type="match status" value="1"/>
</dbReference>
<keyword evidence="15" id="KW-1185">Reference proteome</keyword>
<evidence type="ECO:0000256" key="7">
    <source>
        <dbReference type="ARBA" id="ARBA00022927"/>
    </source>
</evidence>
<dbReference type="GO" id="GO:0006886">
    <property type="term" value="P:intracellular protein transport"/>
    <property type="evidence" value="ECO:0007669"/>
    <property type="project" value="TreeGrafter"/>
</dbReference>
<evidence type="ECO:0000256" key="8">
    <source>
        <dbReference type="ARBA" id="ARBA00023034"/>
    </source>
</evidence>
<sequence>MVKAIFVIDSDGNRVCAKYYDKSYPGAKDQLALEKKLYMKTKNSNPRLEGETWSSIAFDVSGVSIELAAADIILVENIVSVFRSGSDVTMHVVGSANENEIILLSVLDAAFEAVSTLLKGRLDRHVLLDNIELVLLTLDEVVDGGMILETDTSSITNRVLMRGADNEVPISELTISQAFASAREQFSRSFRS</sequence>
<dbReference type="GO" id="GO:0000139">
    <property type="term" value="C:Golgi membrane"/>
    <property type="evidence" value="ECO:0007669"/>
    <property type="project" value="UniProtKB-SubCell"/>
</dbReference>
<protein>
    <recommendedName>
        <fullName evidence="12">Coatomer subunit zeta</fullName>
    </recommendedName>
</protein>
<comment type="caution">
    <text evidence="14">The sequence shown here is derived from an EMBL/GenBank/DDBJ whole genome shotgun (WGS) entry which is preliminary data.</text>
</comment>
<keyword evidence="7 12" id="KW-0653">Protein transport</keyword>
<keyword evidence="4 12" id="KW-0813">Transport</keyword>
<evidence type="ECO:0000313" key="15">
    <source>
        <dbReference type="Proteomes" id="UP001209570"/>
    </source>
</evidence>
<evidence type="ECO:0000256" key="11">
    <source>
        <dbReference type="ARBA" id="ARBA00045555"/>
    </source>
</evidence>
<comment type="similarity">
    <text evidence="2 12">Belongs to the adaptor complexes small subunit family.</text>
</comment>
<dbReference type="Proteomes" id="UP001209570">
    <property type="component" value="Unassembled WGS sequence"/>
</dbReference>
<comment type="subunit">
    <text evidence="3 12">Oligomeric complex that consists of at least the alpha, beta, beta', gamma, delta, epsilon and zeta subunits.</text>
</comment>
<evidence type="ECO:0000256" key="5">
    <source>
        <dbReference type="ARBA" id="ARBA00022490"/>
    </source>
</evidence>
<evidence type="ECO:0000313" key="14">
    <source>
        <dbReference type="EMBL" id="KAJ0390006.1"/>
    </source>
</evidence>
<dbReference type="EMBL" id="JAKCXM010002748">
    <property type="protein sequence ID" value="KAJ0390006.1"/>
    <property type="molecule type" value="Genomic_DNA"/>
</dbReference>
<dbReference type="InterPro" id="IPR039652">
    <property type="entry name" value="Coatomer_zeta"/>
</dbReference>
<evidence type="ECO:0000259" key="13">
    <source>
        <dbReference type="Pfam" id="PF01217"/>
    </source>
</evidence>
<keyword evidence="5 12" id="KW-0963">Cytoplasm</keyword>
<evidence type="ECO:0000256" key="2">
    <source>
        <dbReference type="ARBA" id="ARBA00006972"/>
    </source>
</evidence>
<comment type="subcellular location">
    <subcellularLocation>
        <location evidence="12">Cytoplasm</location>
    </subcellularLocation>
    <subcellularLocation>
        <location evidence="1 12">Golgi apparatus membrane</location>
        <topology evidence="1 12">Peripheral membrane protein</topology>
        <orientation evidence="1 12">Cytoplasmic side</orientation>
    </subcellularLocation>
    <subcellularLocation>
        <location evidence="12">Cytoplasmic vesicle</location>
        <location evidence="12">COPI-coated vesicle membrane</location>
        <topology evidence="12">Peripheral membrane protein</topology>
        <orientation evidence="12">Cytoplasmic side</orientation>
    </subcellularLocation>
</comment>
<dbReference type="PANTHER" id="PTHR11043:SF0">
    <property type="entry name" value="COATOMER SUBUNIT ZETA"/>
    <property type="match status" value="1"/>
</dbReference>
<dbReference type="PANTHER" id="PTHR11043">
    <property type="entry name" value="ZETA-COAT PROTEIN"/>
    <property type="match status" value="1"/>
</dbReference>
<proteinExistence type="inferred from homology"/>
<dbReference type="InterPro" id="IPR022775">
    <property type="entry name" value="AP_mu_sigma_su"/>
</dbReference>
<gene>
    <name evidence="14" type="ORF">P43SY_011768</name>
</gene>
<dbReference type="Gene3D" id="3.30.450.60">
    <property type="match status" value="1"/>
</dbReference>
<keyword evidence="9 12" id="KW-0472">Membrane</keyword>
<dbReference type="GO" id="GO:0006890">
    <property type="term" value="P:retrograde vesicle-mediated transport, Golgi to endoplasmic reticulum"/>
    <property type="evidence" value="ECO:0007669"/>
    <property type="project" value="UniProtKB-UniRule"/>
</dbReference>
<comment type="function">
    <text evidence="11">The coatomer is a cytosolic protein complex that binds to dilysine motifs and reversibly associates with Golgi non-clathrin-coated vesicles, which further mediate biosynthetic protein transport from the ER, via the Golgi up to the trans Golgi network. Coatomer complex is required for budding from Golgi membranes, and is essential for the retrograde Golgi-to-ER transport of dilysine-tagged proteins. The zeta subunit may be involved in regulating the coat assembly and, hence, the rate of biosynthetic protein transport due to its association-dissociation properties with the coatomer complex.</text>
</comment>